<dbReference type="AlphaFoldDB" id="A0A921I6Q0"/>
<organism evidence="2 3">
    <name type="scientific">Bacteroides xylanisolvens</name>
    <dbReference type="NCBI Taxonomy" id="371601"/>
    <lineage>
        <taxon>Bacteria</taxon>
        <taxon>Pseudomonadati</taxon>
        <taxon>Bacteroidota</taxon>
        <taxon>Bacteroidia</taxon>
        <taxon>Bacteroidales</taxon>
        <taxon>Bacteroidaceae</taxon>
        <taxon>Bacteroides</taxon>
    </lineage>
</organism>
<evidence type="ECO:0000313" key="3">
    <source>
        <dbReference type="Proteomes" id="UP000747074"/>
    </source>
</evidence>
<gene>
    <name evidence="2" type="ORF">K8V07_10110</name>
</gene>
<proteinExistence type="predicted"/>
<dbReference type="Pfam" id="PF11589">
    <property type="entry name" value="DUF3244"/>
    <property type="match status" value="1"/>
</dbReference>
<name>A0A921I6Q0_9BACE</name>
<accession>A0A921I6Q0</accession>
<dbReference type="EMBL" id="DYVL01000122">
    <property type="protein sequence ID" value="HJG12272.1"/>
    <property type="molecule type" value="Genomic_DNA"/>
</dbReference>
<evidence type="ECO:0000256" key="1">
    <source>
        <dbReference type="SAM" id="SignalP"/>
    </source>
</evidence>
<sequence length="129" mass="15201">MRKLSIVLLLISISFMTMKANNLSEHKSKYLVLKRWDYPQRALVPIPIEAIQDENSIEVRFLENVDNQVTFQVKDQQGNIIFQDVLLAPNEQETYKINLEDYQIGHYELLYIEEDMTFIGELDIEHSIL</sequence>
<feature type="signal peptide" evidence="1">
    <location>
        <begin position="1"/>
        <end position="19"/>
    </location>
</feature>
<protein>
    <submittedName>
        <fullName evidence="2">DUF3244 domain-containing protein</fullName>
    </submittedName>
</protein>
<evidence type="ECO:0000313" key="2">
    <source>
        <dbReference type="EMBL" id="HJG12272.1"/>
    </source>
</evidence>
<reference evidence="2" key="1">
    <citation type="journal article" date="2021" name="PeerJ">
        <title>Extensive microbial diversity within the chicken gut microbiome revealed by metagenomics and culture.</title>
        <authorList>
            <person name="Gilroy R."/>
            <person name="Ravi A."/>
            <person name="Getino M."/>
            <person name="Pursley I."/>
            <person name="Horton D.L."/>
            <person name="Alikhan N.F."/>
            <person name="Baker D."/>
            <person name="Gharbi K."/>
            <person name="Hall N."/>
            <person name="Watson M."/>
            <person name="Adriaenssens E.M."/>
            <person name="Foster-Nyarko E."/>
            <person name="Jarju S."/>
            <person name="Secka A."/>
            <person name="Antonio M."/>
            <person name="Oren A."/>
            <person name="Chaudhuri R.R."/>
            <person name="La Ragione R."/>
            <person name="Hildebrand F."/>
            <person name="Pallen M.J."/>
        </authorList>
    </citation>
    <scope>NUCLEOTIDE SEQUENCE</scope>
    <source>
        <strain evidence="2">CHK154-13316</strain>
    </source>
</reference>
<comment type="caution">
    <text evidence="2">The sequence shown here is derived from an EMBL/GenBank/DDBJ whole genome shotgun (WGS) entry which is preliminary data.</text>
</comment>
<feature type="chain" id="PRO_5036896209" evidence="1">
    <location>
        <begin position="20"/>
        <end position="129"/>
    </location>
</feature>
<dbReference type="Proteomes" id="UP000747074">
    <property type="component" value="Unassembled WGS sequence"/>
</dbReference>
<dbReference type="InterPro" id="IPR021638">
    <property type="entry name" value="DUF3244"/>
</dbReference>
<dbReference type="Gene3D" id="2.60.40.3080">
    <property type="match status" value="1"/>
</dbReference>
<reference evidence="2" key="2">
    <citation type="submission" date="2021-09" db="EMBL/GenBank/DDBJ databases">
        <authorList>
            <person name="Gilroy R."/>
        </authorList>
    </citation>
    <scope>NUCLEOTIDE SEQUENCE</scope>
    <source>
        <strain evidence="2">CHK154-13316</strain>
    </source>
</reference>
<keyword evidence="1" id="KW-0732">Signal</keyword>